<dbReference type="CDD" id="cd06225">
    <property type="entry name" value="HAMP"/>
    <property type="match status" value="1"/>
</dbReference>
<dbReference type="Gene3D" id="1.10.287.950">
    <property type="entry name" value="Methyl-accepting chemotaxis protein"/>
    <property type="match status" value="1"/>
</dbReference>
<dbReference type="GO" id="GO:0016020">
    <property type="term" value="C:membrane"/>
    <property type="evidence" value="ECO:0007669"/>
    <property type="project" value="UniProtKB-SubCell"/>
</dbReference>
<feature type="domain" description="HAMP" evidence="7">
    <location>
        <begin position="338"/>
        <end position="390"/>
    </location>
</feature>
<dbReference type="RefSeq" id="WP_132699541.1">
    <property type="nucleotide sequence ID" value="NZ_SLZR01000002.1"/>
</dbReference>
<dbReference type="InterPro" id="IPR004090">
    <property type="entry name" value="Chemotax_Me-accpt_rcpt"/>
</dbReference>
<dbReference type="InterPro" id="IPR003660">
    <property type="entry name" value="HAMP_dom"/>
</dbReference>
<feature type="transmembrane region" description="Helical" evidence="5">
    <location>
        <begin position="316"/>
        <end position="337"/>
    </location>
</feature>
<feature type="domain" description="Methyl-accepting transducer" evidence="6">
    <location>
        <begin position="395"/>
        <end position="631"/>
    </location>
</feature>
<dbReference type="AlphaFoldDB" id="A0A4R3IBI3"/>
<dbReference type="Proteomes" id="UP000295793">
    <property type="component" value="Unassembled WGS sequence"/>
</dbReference>
<feature type="transmembrane region" description="Helical" evidence="5">
    <location>
        <begin position="12"/>
        <end position="32"/>
    </location>
</feature>
<keyword evidence="5" id="KW-0472">Membrane</keyword>
<keyword evidence="9" id="KW-1185">Reference proteome</keyword>
<dbReference type="PANTHER" id="PTHR32089:SF70">
    <property type="entry name" value="ENERGY TAXIS MODULATING METHYL ACCEPTING SENSORY TRANSDUCER"/>
    <property type="match status" value="1"/>
</dbReference>
<dbReference type="GO" id="GO:0006935">
    <property type="term" value="P:chemotaxis"/>
    <property type="evidence" value="ECO:0007669"/>
    <property type="project" value="InterPro"/>
</dbReference>
<evidence type="ECO:0000313" key="8">
    <source>
        <dbReference type="EMBL" id="TCS43003.1"/>
    </source>
</evidence>
<dbReference type="PROSITE" id="PS50111">
    <property type="entry name" value="CHEMOTAXIS_TRANSDUC_2"/>
    <property type="match status" value="1"/>
</dbReference>
<name>A0A4R3IBI3_9GAMM</name>
<proteinExistence type="inferred from homology"/>
<keyword evidence="5" id="KW-0812">Transmembrane</keyword>
<dbReference type="SMART" id="SM00304">
    <property type="entry name" value="HAMP"/>
    <property type="match status" value="1"/>
</dbReference>
<organism evidence="8 9">
    <name type="scientific">Reinekea marinisedimentorum</name>
    <dbReference type="NCBI Taxonomy" id="230495"/>
    <lineage>
        <taxon>Bacteria</taxon>
        <taxon>Pseudomonadati</taxon>
        <taxon>Pseudomonadota</taxon>
        <taxon>Gammaproteobacteria</taxon>
        <taxon>Oceanospirillales</taxon>
        <taxon>Saccharospirillaceae</taxon>
        <taxon>Reinekea</taxon>
    </lineage>
</organism>
<dbReference type="SMART" id="SM00283">
    <property type="entry name" value="MA"/>
    <property type="match status" value="1"/>
</dbReference>
<sequence>MKFTGPISLVNRAILVGVILISTLVILAFVAIRGFESTRDQLSNITNRASPLKAVVSDIQVGLLSANLVVNRYAQAESTTSQQSLQQEFQQWESSSLDATEKLAEYSDDSALNASVVSLAAQNFQSAEAFMEVVQREQQVAGRLNEQSAFRDEMFRQLETELTDIADYVDGEASMISARLALGRFSNLVEALFELTASAMQQTDPASVLDYREEASTTYQEWQQVWQVIEQDIGSFGSVTSDLIVQSEGLFTGAESLFVNRSNYLKELQNHERMLVELHQMEVQAHEMISSLIALAEGVQASAEEKTLNQLASARSLISIFGVIATVVAIVIIWNLIIGIKRPINAIQKGLRQISEGDLSTRLPETGGAELVSIVRGVNALAQSLSEILAEVSNGANLVKSTSAQAHEVNSQIKTRVRMQMEETHAVAAAVTEMESAISQVATNAEETSAEVHSANREALENKELMDSNVVAIQDLDTQLQKASQAMLELKTSSEDIEKIMVVIQSIAEQTNLLALNAAIEAARAGEQGRGFAVVADEVRSLAKRTQDATSEISGMIETLQQNSEGATKMMQASQADALNSVEKAREAGEALERLLQNLSSIDEKSTSIASAAEQQTAVAKEVAENVVRISDLSAGFNAGVGQADEQSQVLVQLAQDQVEMVGRFKL</sequence>
<evidence type="ECO:0000256" key="1">
    <source>
        <dbReference type="ARBA" id="ARBA00004370"/>
    </source>
</evidence>
<keyword evidence="5" id="KW-1133">Transmembrane helix</keyword>
<evidence type="ECO:0000256" key="3">
    <source>
        <dbReference type="ARBA" id="ARBA00029447"/>
    </source>
</evidence>
<evidence type="ECO:0000259" key="6">
    <source>
        <dbReference type="PROSITE" id="PS50111"/>
    </source>
</evidence>
<dbReference type="PRINTS" id="PR00260">
    <property type="entry name" value="CHEMTRNSDUCR"/>
</dbReference>
<comment type="caution">
    <text evidence="8">The sequence shown here is derived from an EMBL/GenBank/DDBJ whole genome shotgun (WGS) entry which is preliminary data.</text>
</comment>
<comment type="similarity">
    <text evidence="3">Belongs to the methyl-accepting chemotaxis (MCP) protein family.</text>
</comment>
<evidence type="ECO:0000313" key="9">
    <source>
        <dbReference type="Proteomes" id="UP000295793"/>
    </source>
</evidence>
<dbReference type="GO" id="GO:0004888">
    <property type="term" value="F:transmembrane signaling receptor activity"/>
    <property type="evidence" value="ECO:0007669"/>
    <property type="project" value="InterPro"/>
</dbReference>
<dbReference type="GO" id="GO:0007165">
    <property type="term" value="P:signal transduction"/>
    <property type="evidence" value="ECO:0007669"/>
    <property type="project" value="UniProtKB-KW"/>
</dbReference>
<dbReference type="OrthoDB" id="2489132at2"/>
<dbReference type="EMBL" id="SLZR01000002">
    <property type="protein sequence ID" value="TCS43003.1"/>
    <property type="molecule type" value="Genomic_DNA"/>
</dbReference>
<dbReference type="FunFam" id="1.10.287.950:FF:000001">
    <property type="entry name" value="Methyl-accepting chemotaxis sensory transducer"/>
    <property type="match status" value="1"/>
</dbReference>
<dbReference type="PROSITE" id="PS50885">
    <property type="entry name" value="HAMP"/>
    <property type="match status" value="1"/>
</dbReference>
<dbReference type="InterPro" id="IPR004089">
    <property type="entry name" value="MCPsignal_dom"/>
</dbReference>
<comment type="subcellular location">
    <subcellularLocation>
        <location evidence="1">Membrane</location>
    </subcellularLocation>
</comment>
<dbReference type="Pfam" id="PF00015">
    <property type="entry name" value="MCPsignal"/>
    <property type="match status" value="1"/>
</dbReference>
<dbReference type="PANTHER" id="PTHR32089">
    <property type="entry name" value="METHYL-ACCEPTING CHEMOTAXIS PROTEIN MCPB"/>
    <property type="match status" value="1"/>
</dbReference>
<gene>
    <name evidence="8" type="ORF">BCF53_10226</name>
</gene>
<evidence type="ECO:0000256" key="2">
    <source>
        <dbReference type="ARBA" id="ARBA00023224"/>
    </source>
</evidence>
<protein>
    <submittedName>
        <fullName evidence="8">Methyl-accepting chemotaxis protein</fullName>
    </submittedName>
</protein>
<evidence type="ECO:0000256" key="5">
    <source>
        <dbReference type="SAM" id="Phobius"/>
    </source>
</evidence>
<dbReference type="SUPFAM" id="SSF58104">
    <property type="entry name" value="Methyl-accepting chemotaxis protein (MCP) signaling domain"/>
    <property type="match status" value="1"/>
</dbReference>
<dbReference type="Pfam" id="PF00672">
    <property type="entry name" value="HAMP"/>
    <property type="match status" value="1"/>
</dbReference>
<accession>A0A4R3IBI3</accession>
<evidence type="ECO:0000256" key="4">
    <source>
        <dbReference type="PROSITE-ProRule" id="PRU00284"/>
    </source>
</evidence>
<evidence type="ECO:0000259" key="7">
    <source>
        <dbReference type="PROSITE" id="PS50885"/>
    </source>
</evidence>
<reference evidence="8 9" key="1">
    <citation type="submission" date="2019-03" db="EMBL/GenBank/DDBJ databases">
        <title>Genomic Encyclopedia of Archaeal and Bacterial Type Strains, Phase II (KMG-II): from individual species to whole genera.</title>
        <authorList>
            <person name="Goeker M."/>
        </authorList>
    </citation>
    <scope>NUCLEOTIDE SEQUENCE [LARGE SCALE GENOMIC DNA]</scope>
    <source>
        <strain evidence="8 9">DSM 15388</strain>
    </source>
</reference>
<keyword evidence="2 4" id="KW-0807">Transducer</keyword>